<dbReference type="InterPro" id="IPR045254">
    <property type="entry name" value="Nit1/2_C-N_Hydrolase"/>
</dbReference>
<proteinExistence type="inferred from homology"/>
<dbReference type="SUPFAM" id="SSF56317">
    <property type="entry name" value="Carbon-nitrogen hydrolase"/>
    <property type="match status" value="1"/>
</dbReference>
<dbReference type="PANTHER" id="PTHR23088">
    <property type="entry name" value="NITRILASE-RELATED"/>
    <property type="match status" value="1"/>
</dbReference>
<feature type="domain" description="CN hydrolase" evidence="3">
    <location>
        <begin position="1"/>
        <end position="253"/>
    </location>
</feature>
<evidence type="ECO:0000256" key="1">
    <source>
        <dbReference type="ARBA" id="ARBA00010613"/>
    </source>
</evidence>
<organism evidence="4 5">
    <name type="scientific">Rhodoblastus acidophilus</name>
    <name type="common">Rhodopseudomonas acidophila</name>
    <dbReference type="NCBI Taxonomy" id="1074"/>
    <lineage>
        <taxon>Bacteria</taxon>
        <taxon>Pseudomonadati</taxon>
        <taxon>Pseudomonadota</taxon>
        <taxon>Alphaproteobacteria</taxon>
        <taxon>Hyphomicrobiales</taxon>
        <taxon>Rhodoblastaceae</taxon>
        <taxon>Rhodoblastus</taxon>
    </lineage>
</organism>
<dbReference type="PROSITE" id="PS50263">
    <property type="entry name" value="CN_HYDROLASE"/>
    <property type="match status" value="1"/>
</dbReference>
<dbReference type="CDD" id="cd07572">
    <property type="entry name" value="nit"/>
    <property type="match status" value="1"/>
</dbReference>
<evidence type="ECO:0000259" key="3">
    <source>
        <dbReference type="PROSITE" id="PS50263"/>
    </source>
</evidence>
<dbReference type="AlphaFoldDB" id="A0A212QX59"/>
<keyword evidence="2" id="KW-0378">Hydrolase</keyword>
<dbReference type="PROSITE" id="PS01227">
    <property type="entry name" value="UPF0012"/>
    <property type="match status" value="1"/>
</dbReference>
<dbReference type="InterPro" id="IPR036526">
    <property type="entry name" value="C-N_Hydrolase_sf"/>
</dbReference>
<protein>
    <submittedName>
        <fullName evidence="4">Nitrilase</fullName>
    </submittedName>
</protein>
<sequence>MKTTLIQMNSVADKAANLAQARRLIEEACAQERPDWIGLPEVFDFLGGTREDKLAASEILREGPAYALAAELAARHGVFIHAGSLLERNAGGDGLSNTTIVFDRKGREIALYRKIHMFDVVTPDGAAYRESALFTPGTELTTYEAEGFKFGCAICYDLRFPALFQALAARGVDAFVLPAAFTLLTGKDHWEVLCRARAIETQSYFLAPAQIGPHRIKDEIRHTYGHSLVCDPWGHVLAKASDAPGFVCARLDRALVQKTRAANPVASQRRPFA</sequence>
<dbReference type="Pfam" id="PF00795">
    <property type="entry name" value="CN_hydrolase"/>
    <property type="match status" value="1"/>
</dbReference>
<dbReference type="InterPro" id="IPR003010">
    <property type="entry name" value="C-N_Hydrolase"/>
</dbReference>
<gene>
    <name evidence="4" type="ORF">SAMN06265338_10221</name>
</gene>
<dbReference type="OrthoDB" id="9811121at2"/>
<accession>A0A212QX59</accession>
<evidence type="ECO:0000256" key="2">
    <source>
        <dbReference type="ARBA" id="ARBA00022801"/>
    </source>
</evidence>
<dbReference type="PANTHER" id="PTHR23088:SF27">
    <property type="entry name" value="DEAMINATED GLUTATHIONE AMIDASE"/>
    <property type="match status" value="1"/>
</dbReference>
<comment type="similarity">
    <text evidence="1">Belongs to the carbon-nitrogen hydrolase superfamily. NIT1/NIT2 family.</text>
</comment>
<dbReference type="Proteomes" id="UP000198418">
    <property type="component" value="Unassembled WGS sequence"/>
</dbReference>
<reference evidence="5" key="1">
    <citation type="submission" date="2017-06" db="EMBL/GenBank/DDBJ databases">
        <authorList>
            <person name="Varghese N."/>
            <person name="Submissions S."/>
        </authorList>
    </citation>
    <scope>NUCLEOTIDE SEQUENCE [LARGE SCALE GENOMIC DNA]</scope>
    <source>
        <strain evidence="5">DSM 137</strain>
    </source>
</reference>
<evidence type="ECO:0000313" key="5">
    <source>
        <dbReference type="Proteomes" id="UP000198418"/>
    </source>
</evidence>
<evidence type="ECO:0000313" key="4">
    <source>
        <dbReference type="EMBL" id="SNB64317.1"/>
    </source>
</evidence>
<dbReference type="RefSeq" id="WP_088519570.1">
    <property type="nucleotide sequence ID" value="NZ_FYDG01000002.1"/>
</dbReference>
<dbReference type="GO" id="GO:0016811">
    <property type="term" value="F:hydrolase activity, acting on carbon-nitrogen (but not peptide) bonds, in linear amides"/>
    <property type="evidence" value="ECO:0007669"/>
    <property type="project" value="InterPro"/>
</dbReference>
<keyword evidence="5" id="KW-1185">Reference proteome</keyword>
<name>A0A212QX59_RHOAC</name>
<dbReference type="Gene3D" id="3.60.110.10">
    <property type="entry name" value="Carbon-nitrogen hydrolase"/>
    <property type="match status" value="1"/>
</dbReference>
<dbReference type="EMBL" id="FYDG01000002">
    <property type="protein sequence ID" value="SNB64317.1"/>
    <property type="molecule type" value="Genomic_DNA"/>
</dbReference>
<dbReference type="InterPro" id="IPR001110">
    <property type="entry name" value="UPF0012_CS"/>
</dbReference>